<dbReference type="InterPro" id="IPR018076">
    <property type="entry name" value="T2SS_GspF_dom"/>
</dbReference>
<evidence type="ECO:0000256" key="1">
    <source>
        <dbReference type="ARBA" id="ARBA00004429"/>
    </source>
</evidence>
<comment type="similarity">
    <text evidence="2">Belongs to the GSP F family.</text>
</comment>
<dbReference type="InterPro" id="IPR003004">
    <property type="entry name" value="GspF/PilC"/>
</dbReference>
<evidence type="ECO:0000256" key="6">
    <source>
        <dbReference type="ARBA" id="ARBA00022989"/>
    </source>
</evidence>
<dbReference type="RefSeq" id="WP_186864124.1">
    <property type="nucleotide sequence ID" value="NZ_JACOGC010000009.1"/>
</dbReference>
<keyword evidence="5" id="KW-0812">Transmembrane</keyword>
<dbReference type="Gene3D" id="1.20.81.30">
    <property type="entry name" value="Type II secretion system (T2SS), domain F"/>
    <property type="match status" value="1"/>
</dbReference>
<dbReference type="Pfam" id="PF00482">
    <property type="entry name" value="T2SSF"/>
    <property type="match status" value="1"/>
</dbReference>
<evidence type="ECO:0000256" key="3">
    <source>
        <dbReference type="ARBA" id="ARBA00022475"/>
    </source>
</evidence>
<feature type="domain" description="Type II secretion system protein GspF" evidence="8">
    <location>
        <begin position="24"/>
        <end position="135"/>
    </location>
</feature>
<accession>A0ABR6YRP8</accession>
<evidence type="ECO:0000256" key="7">
    <source>
        <dbReference type="ARBA" id="ARBA00023136"/>
    </source>
</evidence>
<protein>
    <submittedName>
        <fullName evidence="9">Type II secretion system F family protein</fullName>
    </submittedName>
</protein>
<sequence>MRKSSLDTPVWQISKAKKFSLLLFSQELLSLLNAGLTIVEALEVLLDKEQSQNTRAILSSVLNGLSEGKRFSQVLSEQEEYFPVLFVGIVQASESTSNLPASLARFVEYQQRIDAVRNKIISSLIYPIILFVVGGWGNNNFKITEGIFQFFLVE</sequence>
<evidence type="ECO:0000313" key="10">
    <source>
        <dbReference type="Proteomes" id="UP000613113"/>
    </source>
</evidence>
<keyword evidence="10" id="KW-1185">Reference proteome</keyword>
<name>A0ABR6YRP8_9BURK</name>
<comment type="caution">
    <text evidence="9">The sequence shown here is derived from an EMBL/GenBank/DDBJ whole genome shotgun (WGS) entry which is preliminary data.</text>
</comment>
<dbReference type="InterPro" id="IPR042094">
    <property type="entry name" value="T2SS_GspF_sf"/>
</dbReference>
<evidence type="ECO:0000256" key="5">
    <source>
        <dbReference type="ARBA" id="ARBA00022692"/>
    </source>
</evidence>
<keyword evidence="7" id="KW-0472">Membrane</keyword>
<evidence type="ECO:0000256" key="2">
    <source>
        <dbReference type="ARBA" id="ARBA00005745"/>
    </source>
</evidence>
<dbReference type="PANTHER" id="PTHR30012:SF7">
    <property type="entry name" value="PROTEIN TRANSPORT PROTEIN HOFC HOMOLOG"/>
    <property type="match status" value="1"/>
</dbReference>
<evidence type="ECO:0000313" key="9">
    <source>
        <dbReference type="EMBL" id="MBC3886572.1"/>
    </source>
</evidence>
<keyword evidence="4" id="KW-0997">Cell inner membrane</keyword>
<proteinExistence type="inferred from homology"/>
<keyword evidence="6" id="KW-1133">Transmembrane helix</keyword>
<gene>
    <name evidence="9" type="ORF">H8K27_15700</name>
</gene>
<keyword evidence="3" id="KW-1003">Cell membrane</keyword>
<reference evidence="9 10" key="1">
    <citation type="submission" date="2020-08" db="EMBL/GenBank/DDBJ databases">
        <title>Novel species isolated from subtropical streams in China.</title>
        <authorList>
            <person name="Lu H."/>
        </authorList>
    </citation>
    <scope>NUCLEOTIDE SEQUENCE [LARGE SCALE GENOMIC DNA]</scope>
    <source>
        <strain evidence="9 10">FT31W</strain>
    </source>
</reference>
<dbReference type="EMBL" id="JACOGC010000009">
    <property type="protein sequence ID" value="MBC3886572.1"/>
    <property type="molecule type" value="Genomic_DNA"/>
</dbReference>
<organism evidence="9 10">
    <name type="scientific">Undibacterium griseum</name>
    <dbReference type="NCBI Taxonomy" id="2762295"/>
    <lineage>
        <taxon>Bacteria</taxon>
        <taxon>Pseudomonadati</taxon>
        <taxon>Pseudomonadota</taxon>
        <taxon>Betaproteobacteria</taxon>
        <taxon>Burkholderiales</taxon>
        <taxon>Oxalobacteraceae</taxon>
        <taxon>Undibacterium</taxon>
    </lineage>
</organism>
<evidence type="ECO:0000256" key="4">
    <source>
        <dbReference type="ARBA" id="ARBA00022519"/>
    </source>
</evidence>
<dbReference type="Proteomes" id="UP000613113">
    <property type="component" value="Unassembled WGS sequence"/>
</dbReference>
<comment type="subcellular location">
    <subcellularLocation>
        <location evidence="1">Cell inner membrane</location>
        <topology evidence="1">Multi-pass membrane protein</topology>
    </subcellularLocation>
</comment>
<dbReference type="PANTHER" id="PTHR30012">
    <property type="entry name" value="GENERAL SECRETION PATHWAY PROTEIN"/>
    <property type="match status" value="1"/>
</dbReference>
<evidence type="ECO:0000259" key="8">
    <source>
        <dbReference type="Pfam" id="PF00482"/>
    </source>
</evidence>